<feature type="binding site" evidence="7 10">
    <location>
        <position position="311"/>
    </location>
    <ligand>
        <name>Mg(2+)</name>
        <dbReference type="ChEBI" id="CHEBI:18420"/>
    </ligand>
</feature>
<dbReference type="Gene3D" id="3.60.20.10">
    <property type="entry name" value="Glutamine Phosphoribosylpyrophosphate, subunit 1, domain 1"/>
    <property type="match status" value="1"/>
</dbReference>
<evidence type="ECO:0000256" key="2">
    <source>
        <dbReference type="ARBA" id="ARBA00010138"/>
    </source>
</evidence>
<comment type="catalytic activity">
    <reaction evidence="7 8">
        <text>5-phospho-beta-D-ribosylamine + L-glutamate + diphosphate = 5-phospho-alpha-D-ribose 1-diphosphate + L-glutamine + H2O</text>
        <dbReference type="Rhea" id="RHEA:14905"/>
        <dbReference type="ChEBI" id="CHEBI:15377"/>
        <dbReference type="ChEBI" id="CHEBI:29985"/>
        <dbReference type="ChEBI" id="CHEBI:33019"/>
        <dbReference type="ChEBI" id="CHEBI:58017"/>
        <dbReference type="ChEBI" id="CHEBI:58359"/>
        <dbReference type="ChEBI" id="CHEBI:58681"/>
        <dbReference type="EC" id="2.4.2.14"/>
    </reaction>
</comment>
<evidence type="ECO:0000256" key="10">
    <source>
        <dbReference type="PIRSR" id="PIRSR000485-2"/>
    </source>
</evidence>
<keyword evidence="6 7" id="KW-0315">Glutamine amidotransferase</keyword>
<keyword evidence="7 10" id="KW-0479">Metal-binding</keyword>
<comment type="function">
    <text evidence="7">Catalyzes the formation of phosphoribosylamine from phosphoribosylpyrophosphate (PRPP) and glutamine.</text>
</comment>
<keyword evidence="5 7" id="KW-0658">Purine biosynthesis</keyword>
<evidence type="ECO:0000256" key="4">
    <source>
        <dbReference type="ARBA" id="ARBA00022679"/>
    </source>
</evidence>
<dbReference type="Pfam" id="PF00156">
    <property type="entry name" value="Pribosyltran"/>
    <property type="match status" value="1"/>
</dbReference>
<comment type="similarity">
    <text evidence="2 7 8">In the C-terminal section; belongs to the purine/pyrimidine phosphoribosyltransferase family.</text>
</comment>
<feature type="active site" description="Nucleophile" evidence="7 9">
    <location>
        <position position="2"/>
    </location>
</feature>
<dbReference type="GO" id="GO:0009113">
    <property type="term" value="P:purine nucleobase biosynthetic process"/>
    <property type="evidence" value="ECO:0007669"/>
    <property type="project" value="UniProtKB-UniRule"/>
</dbReference>
<dbReference type="CDD" id="cd00715">
    <property type="entry name" value="GPATase_N"/>
    <property type="match status" value="1"/>
</dbReference>
<keyword evidence="4 7" id="KW-0808">Transferase</keyword>
<dbReference type="PROSITE" id="PS51278">
    <property type="entry name" value="GATASE_TYPE_2"/>
    <property type="match status" value="1"/>
</dbReference>
<evidence type="ECO:0000256" key="5">
    <source>
        <dbReference type="ARBA" id="ARBA00022755"/>
    </source>
</evidence>
<keyword evidence="3 7" id="KW-0328">Glycosyltransferase</keyword>
<feature type="binding site" evidence="7 10">
    <location>
        <position position="373"/>
    </location>
    <ligand>
        <name>Mg(2+)</name>
        <dbReference type="ChEBI" id="CHEBI:18420"/>
    </ligand>
</feature>
<reference evidence="12" key="1">
    <citation type="journal article" date="2014" name="Genome Biol. Evol.">
        <title>Pangenome evidence for extensive interdomain horizontal transfer affecting lineage core and shell genes in uncultured planktonic thaumarchaeota and euryarchaeota.</title>
        <authorList>
            <person name="Deschamps P."/>
            <person name="Zivanovic Y."/>
            <person name="Moreira D."/>
            <person name="Rodriguez-Valera F."/>
            <person name="Lopez-Garcia P."/>
        </authorList>
    </citation>
    <scope>NUCLEOTIDE SEQUENCE</scope>
</reference>
<dbReference type="CDD" id="cd06223">
    <property type="entry name" value="PRTases_typeI"/>
    <property type="match status" value="1"/>
</dbReference>
<dbReference type="AlphaFoldDB" id="A0A075G6A6"/>
<dbReference type="PIRSF" id="PIRSF000485">
    <property type="entry name" value="Amd_phspho_trans"/>
    <property type="match status" value="1"/>
</dbReference>
<gene>
    <name evidence="7 12" type="primary">purF</name>
</gene>
<feature type="binding site" evidence="7 10">
    <location>
        <position position="374"/>
    </location>
    <ligand>
        <name>Mg(2+)</name>
        <dbReference type="ChEBI" id="CHEBI:18420"/>
    </ligand>
</feature>
<evidence type="ECO:0000256" key="8">
    <source>
        <dbReference type="PIRNR" id="PIRNR000485"/>
    </source>
</evidence>
<evidence type="ECO:0000256" key="7">
    <source>
        <dbReference type="HAMAP-Rule" id="MF_01931"/>
    </source>
</evidence>
<evidence type="ECO:0000313" key="12">
    <source>
        <dbReference type="EMBL" id="AIE97461.1"/>
    </source>
</evidence>
<dbReference type="SUPFAM" id="SSF53271">
    <property type="entry name" value="PRTase-like"/>
    <property type="match status" value="1"/>
</dbReference>
<evidence type="ECO:0000256" key="9">
    <source>
        <dbReference type="PIRSR" id="PIRSR000485-1"/>
    </source>
</evidence>
<dbReference type="InterPro" id="IPR035584">
    <property type="entry name" value="PurF_N"/>
</dbReference>
<dbReference type="InterPro" id="IPR005854">
    <property type="entry name" value="PurF"/>
</dbReference>
<proteinExistence type="inferred from homology"/>
<dbReference type="NCBIfam" id="TIGR01134">
    <property type="entry name" value="purF"/>
    <property type="match status" value="1"/>
</dbReference>
<dbReference type="InterPro" id="IPR000836">
    <property type="entry name" value="PRTase_dom"/>
</dbReference>
<accession>A0A075G6A6</accession>
<keyword evidence="7 10" id="KW-0460">Magnesium</keyword>
<evidence type="ECO:0000259" key="11">
    <source>
        <dbReference type="PROSITE" id="PS51278"/>
    </source>
</evidence>
<dbReference type="Pfam" id="PF13522">
    <property type="entry name" value="GATase_6"/>
    <property type="match status" value="1"/>
</dbReference>
<dbReference type="SUPFAM" id="SSF56235">
    <property type="entry name" value="N-terminal nucleophile aminohydrolases (Ntn hydrolases)"/>
    <property type="match status" value="1"/>
</dbReference>
<protein>
    <recommendedName>
        <fullName evidence="7">Amidophosphoribosyltransferase</fullName>
        <shortName evidence="7">ATase</shortName>
        <ecNumber evidence="7">2.4.2.14</ecNumber>
    </recommendedName>
    <alternativeName>
        <fullName evidence="7">Glutamine phosphoribosylpyrophosphate amidotransferase</fullName>
        <shortName evidence="7">GPATase</shortName>
    </alternativeName>
</protein>
<dbReference type="InterPro" id="IPR017932">
    <property type="entry name" value="GATase_2_dom"/>
</dbReference>
<dbReference type="EMBL" id="KF900508">
    <property type="protein sequence ID" value="AIE97461.1"/>
    <property type="molecule type" value="Genomic_DNA"/>
</dbReference>
<organism evidence="12">
    <name type="scientific">uncultured marine group II/III euryarchaeote KM3_01_B07</name>
    <dbReference type="NCBI Taxonomy" id="1457832"/>
    <lineage>
        <taxon>Archaea</taxon>
        <taxon>Methanobacteriati</taxon>
        <taxon>Methanobacteriota</taxon>
        <taxon>environmental samples</taxon>
    </lineage>
</organism>
<dbReference type="GO" id="GO:0006189">
    <property type="term" value="P:'de novo' IMP biosynthetic process"/>
    <property type="evidence" value="ECO:0007669"/>
    <property type="project" value="UniProtKB-UniRule"/>
</dbReference>
<dbReference type="GO" id="GO:0000287">
    <property type="term" value="F:magnesium ion binding"/>
    <property type="evidence" value="ECO:0007669"/>
    <property type="project" value="UniProtKB-UniRule"/>
</dbReference>
<dbReference type="Gene3D" id="3.40.50.2020">
    <property type="match status" value="1"/>
</dbReference>
<dbReference type="InterPro" id="IPR029057">
    <property type="entry name" value="PRTase-like"/>
</dbReference>
<evidence type="ECO:0000256" key="3">
    <source>
        <dbReference type="ARBA" id="ARBA00022676"/>
    </source>
</evidence>
<dbReference type="InterPro" id="IPR029055">
    <property type="entry name" value="Ntn_hydrolases_N"/>
</dbReference>
<dbReference type="PANTHER" id="PTHR11907">
    <property type="entry name" value="AMIDOPHOSPHORIBOSYLTRANSFERASE"/>
    <property type="match status" value="1"/>
</dbReference>
<sequence length="500" mass="54393">MCGIIGIVGHPHSQVVGRIYDGMLVLQHRGQDAAGIVTSDSDNISHRRANGLVRDVFRSKHMSKLEGSMGIGHVRYPTAGSSSAAEAQPFYTNTPFGVSLAHNGNLNNTSDIINGLLEYDHRRINTSSDSEALLNLFAAEIQRSVNGRPGGMEALAEDDIFRAVERTHLRAEGSYSAVTLITGWGLVAFRDPNGIRPLFMGVNDVGGFTERVIASESVVCKALGFETGRDVAPGEAVIVRMDGSFSSKVCHPEPVHTPCIFEYVYFARPDSVLDGVSVHGARLRMGAALARRIQRENPDHGIEAVVPVPDSGRIAAMELAMELGVPFREGFVKNRYIGRTFIMPGQSMRKDSVKKKLNAIDEEFAGKAVLIVDDSIVRGNTSRRIVEMAKEAGARRVFFASSAPPIVHPNVYGIDMPARNEYVAHGRTIEEIREVIGVDWLLYQELPALVEACLGAGDTDLASFDCSCFNGEYVTGGITEEYLARVESMRNDAAKRKASV</sequence>
<comment type="caution">
    <text evidence="7">Lacks conserved residue(s) required for the propagation of feature annotation.</text>
</comment>
<evidence type="ECO:0000256" key="1">
    <source>
        <dbReference type="ARBA" id="ARBA00005209"/>
    </source>
</evidence>
<feature type="domain" description="Glutamine amidotransferase type-2" evidence="11">
    <location>
        <begin position="2"/>
        <end position="242"/>
    </location>
</feature>
<evidence type="ECO:0000256" key="6">
    <source>
        <dbReference type="ARBA" id="ARBA00022962"/>
    </source>
</evidence>
<comment type="cofactor">
    <cofactor evidence="7 10">
        <name>Mg(2+)</name>
        <dbReference type="ChEBI" id="CHEBI:18420"/>
    </cofactor>
    <text evidence="7 10">Binds 1 Mg(2+) ion per subunit.</text>
</comment>
<dbReference type="HAMAP" id="MF_01931">
    <property type="entry name" value="PurF"/>
    <property type="match status" value="1"/>
</dbReference>
<dbReference type="EC" id="2.4.2.14" evidence="7"/>
<name>A0A075G6A6_9EURY</name>
<dbReference type="UniPathway" id="UPA00074">
    <property type="reaction ID" value="UER00124"/>
</dbReference>
<dbReference type="GO" id="GO:0004044">
    <property type="term" value="F:amidophosphoribosyltransferase activity"/>
    <property type="evidence" value="ECO:0007669"/>
    <property type="project" value="UniProtKB-UniRule"/>
</dbReference>
<comment type="pathway">
    <text evidence="1 7 8">Purine metabolism; IMP biosynthesis via de novo pathway; N(1)-(5-phospho-D-ribosyl)glycinamide from 5-phospho-alpha-D-ribose 1-diphosphate: step 1/2.</text>
</comment>